<proteinExistence type="predicted"/>
<organism evidence="1 2">
    <name type="scientific">Agromyces hippuratus</name>
    <dbReference type="NCBI Taxonomy" id="286438"/>
    <lineage>
        <taxon>Bacteria</taxon>
        <taxon>Bacillati</taxon>
        <taxon>Actinomycetota</taxon>
        <taxon>Actinomycetes</taxon>
        <taxon>Micrococcales</taxon>
        <taxon>Microbacteriaceae</taxon>
        <taxon>Agromyces</taxon>
    </lineage>
</organism>
<dbReference type="Proteomes" id="UP000549066">
    <property type="component" value="Unassembled WGS sequence"/>
</dbReference>
<gene>
    <name evidence="1" type="ORF">BJY17_002457</name>
</gene>
<name>A0A852WZS0_9MICO</name>
<keyword evidence="2" id="KW-1185">Reference proteome</keyword>
<protein>
    <submittedName>
        <fullName evidence="1">Uncharacterized protein</fullName>
    </submittedName>
</protein>
<evidence type="ECO:0000313" key="2">
    <source>
        <dbReference type="Proteomes" id="UP000549066"/>
    </source>
</evidence>
<reference evidence="1 2" key="1">
    <citation type="submission" date="2020-07" db="EMBL/GenBank/DDBJ databases">
        <title>Sequencing the genomes of 1000 actinobacteria strains.</title>
        <authorList>
            <person name="Klenk H.-P."/>
        </authorList>
    </citation>
    <scope>NUCLEOTIDE SEQUENCE [LARGE SCALE GENOMIC DNA]</scope>
    <source>
        <strain evidence="1 2">DSM 8598</strain>
    </source>
</reference>
<dbReference type="AlphaFoldDB" id="A0A852WZS0"/>
<accession>A0A852WZS0</accession>
<evidence type="ECO:0000313" key="1">
    <source>
        <dbReference type="EMBL" id="NYG21710.1"/>
    </source>
</evidence>
<sequence>MIRYGCGRRSRRSCSLVDLAGPAASCTCVGDANLFRARGTRGGRMPSRRAAIRRCRSATSLLLGALSLPTNDQPELRRRVPHVVPSPSLCGPSQSAARIWSPNLLSRLPFPTPATLQPWACLSMPSPRRRPTGCGLRSANATQRRAGPAMFEPVPESSTRAPVSILEFWRRAPERAARTPIFCAGCGTLCGVRHAVRGAATLCVVPRLCAGCGEAVRGAAIRCRQPEARCPSLQYRT</sequence>
<comment type="caution">
    <text evidence="1">The sequence shown here is derived from an EMBL/GenBank/DDBJ whole genome shotgun (WGS) entry which is preliminary data.</text>
</comment>
<dbReference type="EMBL" id="JACCFI010000001">
    <property type="protein sequence ID" value="NYG21710.1"/>
    <property type="molecule type" value="Genomic_DNA"/>
</dbReference>